<reference evidence="3" key="1">
    <citation type="submission" date="2022-11" db="UniProtKB">
        <authorList>
            <consortium name="WormBaseParasite"/>
        </authorList>
    </citation>
    <scope>IDENTIFICATION</scope>
</reference>
<sequence length="151" mass="18265">MSSKIPQDDKSSDEAVQLFRCVKYRMSQIKRLYNEIDTVEQMLEDEKVLRLRQSRLQFEEFRKEMDKLFESFKTSNNFKTFLQHINCCTLAVSFALQNQPTDEHFRYITSFACQKLIYVLEEARRLFAAKENDEEEDAQINKRRRKKKESW</sequence>
<proteinExistence type="predicted"/>
<accession>A0A915M076</accession>
<feature type="compositionally biased region" description="Basic residues" evidence="1">
    <location>
        <begin position="141"/>
        <end position="151"/>
    </location>
</feature>
<organism evidence="2 3">
    <name type="scientific">Meloidogyne javanica</name>
    <name type="common">Root-knot nematode worm</name>
    <dbReference type="NCBI Taxonomy" id="6303"/>
    <lineage>
        <taxon>Eukaryota</taxon>
        <taxon>Metazoa</taxon>
        <taxon>Ecdysozoa</taxon>
        <taxon>Nematoda</taxon>
        <taxon>Chromadorea</taxon>
        <taxon>Rhabditida</taxon>
        <taxon>Tylenchina</taxon>
        <taxon>Tylenchomorpha</taxon>
        <taxon>Tylenchoidea</taxon>
        <taxon>Meloidogynidae</taxon>
        <taxon>Meloidogyninae</taxon>
        <taxon>Meloidogyne</taxon>
        <taxon>Meloidogyne incognita group</taxon>
    </lineage>
</organism>
<keyword evidence="2" id="KW-1185">Reference proteome</keyword>
<protein>
    <submittedName>
        <fullName evidence="3">Uncharacterized protein</fullName>
    </submittedName>
</protein>
<evidence type="ECO:0000313" key="3">
    <source>
        <dbReference type="WBParaSite" id="scaffold252_cov243.g557"/>
    </source>
</evidence>
<evidence type="ECO:0000313" key="2">
    <source>
        <dbReference type="Proteomes" id="UP000887561"/>
    </source>
</evidence>
<dbReference type="AlphaFoldDB" id="A0A915M076"/>
<dbReference type="Proteomes" id="UP000887561">
    <property type="component" value="Unplaced"/>
</dbReference>
<feature type="region of interest" description="Disordered" evidence="1">
    <location>
        <begin position="130"/>
        <end position="151"/>
    </location>
</feature>
<evidence type="ECO:0000256" key="1">
    <source>
        <dbReference type="SAM" id="MobiDB-lite"/>
    </source>
</evidence>
<name>A0A915M076_MELJA</name>
<dbReference type="WBParaSite" id="scaffold252_cov243.g557">
    <property type="protein sequence ID" value="scaffold252_cov243.g557"/>
    <property type="gene ID" value="scaffold252_cov243.g557"/>
</dbReference>